<keyword evidence="3" id="KW-1185">Reference proteome</keyword>
<organism evidence="2 3">
    <name type="scientific">Stachybotrys elegans</name>
    <dbReference type="NCBI Taxonomy" id="80388"/>
    <lineage>
        <taxon>Eukaryota</taxon>
        <taxon>Fungi</taxon>
        <taxon>Dikarya</taxon>
        <taxon>Ascomycota</taxon>
        <taxon>Pezizomycotina</taxon>
        <taxon>Sordariomycetes</taxon>
        <taxon>Hypocreomycetidae</taxon>
        <taxon>Hypocreales</taxon>
        <taxon>Stachybotryaceae</taxon>
        <taxon>Stachybotrys</taxon>
    </lineage>
</organism>
<dbReference type="AlphaFoldDB" id="A0A8K0WJG2"/>
<sequence>MAAKIDADIVRSFLPGEPLFLPNPPPTREPYLAYRWLRGRRTPKVTAESASVGDEEEARVYKLSREDVSVLSDALQIHRIQWAQDVEAELAGVIHAGGEAAQWDHDAVSIHRRHIIGVRKREGDLILDYDLDVPQSPDTACRRSMGTIVRDGKMYLARRHDEAGFGSVTLPLPPPRAVPRAAGQGLRERLVAKGRKVSACRLVFDRPESESVIHLAAYIELPPSNTRPDDAWLQARTHEQARARLILRCIGQFLIAQVGDECNVDPDDVSHLLLAYCAHDWSPCTCYTAHTDTRSQLLGLNGPTDAINLLVDHVGDGLPAIKEWRAYMFDLLYQVFPGMSEVEHAAIMTRLGLGPDSWELDVPNFWLGEGGGYVEGWEASTIDPALVAFRDRCRENPSVPGLYGIRFLDPLVVRGYWLLRTVGAVLWKQLTCYVQEVRKQVLLARELLRGAPSVSSSSLSDTSPGAGSIVVSGSLPRVGSGVILDASSDATDASSETTPVVECSGSGTTTTRGGRGRGRGQGRGSRKGRVVARVRARPQRTSADTNTQEIMVAGDNRTLRRSARRK</sequence>
<gene>
    <name evidence="2" type="ORF">B0I35DRAFT_485565</name>
</gene>
<reference evidence="2" key="1">
    <citation type="journal article" date="2021" name="Nat. Commun.">
        <title>Genetic determinants of endophytism in the Arabidopsis root mycobiome.</title>
        <authorList>
            <person name="Mesny F."/>
            <person name="Miyauchi S."/>
            <person name="Thiergart T."/>
            <person name="Pickel B."/>
            <person name="Atanasova L."/>
            <person name="Karlsson M."/>
            <person name="Huettel B."/>
            <person name="Barry K.W."/>
            <person name="Haridas S."/>
            <person name="Chen C."/>
            <person name="Bauer D."/>
            <person name="Andreopoulos W."/>
            <person name="Pangilinan J."/>
            <person name="LaButti K."/>
            <person name="Riley R."/>
            <person name="Lipzen A."/>
            <person name="Clum A."/>
            <person name="Drula E."/>
            <person name="Henrissat B."/>
            <person name="Kohler A."/>
            <person name="Grigoriev I.V."/>
            <person name="Martin F.M."/>
            <person name="Hacquard S."/>
        </authorList>
    </citation>
    <scope>NUCLEOTIDE SEQUENCE</scope>
    <source>
        <strain evidence="2">MPI-CAGE-CH-0235</strain>
    </source>
</reference>
<name>A0A8K0WJG2_9HYPO</name>
<proteinExistence type="predicted"/>
<feature type="compositionally biased region" description="Basic residues" evidence="1">
    <location>
        <begin position="514"/>
        <end position="538"/>
    </location>
</feature>
<evidence type="ECO:0000256" key="1">
    <source>
        <dbReference type="SAM" id="MobiDB-lite"/>
    </source>
</evidence>
<dbReference type="EMBL" id="JAGPNK010000047">
    <property type="protein sequence ID" value="KAH7302903.1"/>
    <property type="molecule type" value="Genomic_DNA"/>
</dbReference>
<protein>
    <submittedName>
        <fullName evidence="2">Uncharacterized protein</fullName>
    </submittedName>
</protein>
<evidence type="ECO:0000313" key="2">
    <source>
        <dbReference type="EMBL" id="KAH7302903.1"/>
    </source>
</evidence>
<feature type="region of interest" description="Disordered" evidence="1">
    <location>
        <begin position="489"/>
        <end position="548"/>
    </location>
</feature>
<dbReference type="Proteomes" id="UP000813444">
    <property type="component" value="Unassembled WGS sequence"/>
</dbReference>
<feature type="compositionally biased region" description="Low complexity" evidence="1">
    <location>
        <begin position="489"/>
        <end position="512"/>
    </location>
</feature>
<comment type="caution">
    <text evidence="2">The sequence shown here is derived from an EMBL/GenBank/DDBJ whole genome shotgun (WGS) entry which is preliminary data.</text>
</comment>
<accession>A0A8K0WJG2</accession>
<feature type="compositionally biased region" description="Polar residues" evidence="1">
    <location>
        <begin position="539"/>
        <end position="548"/>
    </location>
</feature>
<evidence type="ECO:0000313" key="3">
    <source>
        <dbReference type="Proteomes" id="UP000813444"/>
    </source>
</evidence>